<evidence type="ECO:0000313" key="8">
    <source>
        <dbReference type="Proteomes" id="UP000733379"/>
    </source>
</evidence>
<keyword evidence="8" id="KW-1185">Reference proteome</keyword>
<protein>
    <submittedName>
        <fullName evidence="7">Sugar kinase</fullName>
    </submittedName>
</protein>
<comment type="caution">
    <text evidence="7">The sequence shown here is derived from an EMBL/GenBank/DDBJ whole genome shotgun (WGS) entry which is preliminary data.</text>
</comment>
<feature type="domain" description="Carbohydrate kinase PfkB" evidence="6">
    <location>
        <begin position="50"/>
        <end position="363"/>
    </location>
</feature>
<keyword evidence="5" id="KW-0067">ATP-binding</keyword>
<dbReference type="InterPro" id="IPR002173">
    <property type="entry name" value="Carboh/pur_kinase_PfkB_CS"/>
</dbReference>
<dbReference type="InterPro" id="IPR011611">
    <property type="entry name" value="PfkB_dom"/>
</dbReference>
<sequence>MGIALVPEQAANARGCAPRSRCVLRQRWGVCGGSYPYRFRSREIRVSSGLVTLGETMVALSSARPGPLRGARSLDLSMAGAEATVAIGIARLGHPATWIGRLGDDELGESVRAALRGQGVRVLARADAQAPTGLMIKERRTVDVSRVHYYRAGSAGSRLSPDDIDAEVIAQHGILHITGITPALSDTAASAVRTAVRAARAADVMVSFDVNYRSRLWTEAAAREQLSAVARLADIVFASVDELGLVTDGPLADPVAAAATLLDEGPARIVLTDGARGAISVGVSARGSAGSLGSAVAIPGISVLRQPALPVRVADPVGAGDAFVAGYLSAVLDGLEETDRMHRAAAVAAICVGSEGDWEGLPTRAELTLAGLGGGTVAR</sequence>
<evidence type="ECO:0000256" key="2">
    <source>
        <dbReference type="ARBA" id="ARBA00022679"/>
    </source>
</evidence>
<keyword evidence="3" id="KW-0547">Nucleotide-binding</keyword>
<dbReference type="Pfam" id="PF00294">
    <property type="entry name" value="PfkB"/>
    <property type="match status" value="1"/>
</dbReference>
<proteinExistence type="inferred from homology"/>
<dbReference type="PANTHER" id="PTHR43085:SF1">
    <property type="entry name" value="PSEUDOURIDINE KINASE-RELATED"/>
    <property type="match status" value="1"/>
</dbReference>
<reference evidence="7 8" key="1">
    <citation type="submission" date="2021-06" db="EMBL/GenBank/DDBJ databases">
        <title>Actinomycetes sequencing.</title>
        <authorList>
            <person name="Shan Q."/>
        </authorList>
    </citation>
    <scope>NUCLEOTIDE SEQUENCE [LARGE SCALE GENOMIC DNA]</scope>
    <source>
        <strain evidence="7 8">NEAU-G5</strain>
    </source>
</reference>
<organism evidence="7 8">
    <name type="scientific">Nocardia albiluteola</name>
    <dbReference type="NCBI Taxonomy" id="2842303"/>
    <lineage>
        <taxon>Bacteria</taxon>
        <taxon>Bacillati</taxon>
        <taxon>Actinomycetota</taxon>
        <taxon>Actinomycetes</taxon>
        <taxon>Mycobacteriales</taxon>
        <taxon>Nocardiaceae</taxon>
        <taxon>Nocardia</taxon>
    </lineage>
</organism>
<dbReference type="InterPro" id="IPR029056">
    <property type="entry name" value="Ribokinase-like"/>
</dbReference>
<dbReference type="InterPro" id="IPR050306">
    <property type="entry name" value="PfkB_Carbo_kinase"/>
</dbReference>
<evidence type="ECO:0000259" key="6">
    <source>
        <dbReference type="Pfam" id="PF00294"/>
    </source>
</evidence>
<dbReference type="EMBL" id="JAHKNI010000015">
    <property type="protein sequence ID" value="MBU3066545.1"/>
    <property type="molecule type" value="Genomic_DNA"/>
</dbReference>
<gene>
    <name evidence="7" type="ORF">KO481_34125</name>
</gene>
<dbReference type="PANTHER" id="PTHR43085">
    <property type="entry name" value="HEXOKINASE FAMILY MEMBER"/>
    <property type="match status" value="1"/>
</dbReference>
<dbReference type="Gene3D" id="3.40.1190.20">
    <property type="match status" value="1"/>
</dbReference>
<evidence type="ECO:0000256" key="4">
    <source>
        <dbReference type="ARBA" id="ARBA00022777"/>
    </source>
</evidence>
<dbReference type="Proteomes" id="UP000733379">
    <property type="component" value="Unassembled WGS sequence"/>
</dbReference>
<dbReference type="SUPFAM" id="SSF53613">
    <property type="entry name" value="Ribokinase-like"/>
    <property type="match status" value="1"/>
</dbReference>
<accession>A0ABS6B8A7</accession>
<evidence type="ECO:0000256" key="3">
    <source>
        <dbReference type="ARBA" id="ARBA00022741"/>
    </source>
</evidence>
<keyword evidence="2" id="KW-0808">Transferase</keyword>
<dbReference type="CDD" id="cd01166">
    <property type="entry name" value="KdgK"/>
    <property type="match status" value="1"/>
</dbReference>
<dbReference type="GO" id="GO:0016301">
    <property type="term" value="F:kinase activity"/>
    <property type="evidence" value="ECO:0007669"/>
    <property type="project" value="UniProtKB-KW"/>
</dbReference>
<dbReference type="PROSITE" id="PS00584">
    <property type="entry name" value="PFKB_KINASES_2"/>
    <property type="match status" value="1"/>
</dbReference>
<evidence type="ECO:0000256" key="1">
    <source>
        <dbReference type="ARBA" id="ARBA00010688"/>
    </source>
</evidence>
<keyword evidence="4 7" id="KW-0418">Kinase</keyword>
<evidence type="ECO:0000256" key="5">
    <source>
        <dbReference type="ARBA" id="ARBA00022840"/>
    </source>
</evidence>
<comment type="similarity">
    <text evidence="1">Belongs to the carbohydrate kinase PfkB family.</text>
</comment>
<name>A0ABS6B8A7_9NOCA</name>
<evidence type="ECO:0000313" key="7">
    <source>
        <dbReference type="EMBL" id="MBU3066545.1"/>
    </source>
</evidence>